<gene>
    <name evidence="3" type="ORF">CR938_12155</name>
</gene>
<keyword evidence="4" id="KW-1185">Reference proteome</keyword>
<dbReference type="Gene3D" id="2.60.40.1890">
    <property type="entry name" value="PCu(A)C copper chaperone"/>
    <property type="match status" value="1"/>
</dbReference>
<evidence type="ECO:0000313" key="3">
    <source>
        <dbReference type="EMBL" id="KAF1686562.1"/>
    </source>
</evidence>
<feature type="chain" id="PRO_5037333382" description="Copper chaperone PCu(A)C" evidence="2">
    <location>
        <begin position="25"/>
        <end position="169"/>
    </location>
</feature>
<dbReference type="AlphaFoldDB" id="A0A921NTX4"/>
<dbReference type="Proteomes" id="UP000717981">
    <property type="component" value="Unassembled WGS sequence"/>
</dbReference>
<feature type="signal peptide" evidence="2">
    <location>
        <begin position="1"/>
        <end position="24"/>
    </location>
</feature>
<name>A0A921NTX4_9GAMM</name>
<keyword evidence="2" id="KW-0732">Signal</keyword>
<protein>
    <recommendedName>
        <fullName evidence="5">Copper chaperone PCu(A)C</fullName>
    </recommendedName>
</protein>
<evidence type="ECO:0000313" key="4">
    <source>
        <dbReference type="Proteomes" id="UP000717981"/>
    </source>
</evidence>
<dbReference type="PANTHER" id="PTHR36302:SF1">
    <property type="entry name" value="COPPER CHAPERONE PCU(A)C"/>
    <property type="match status" value="1"/>
</dbReference>
<evidence type="ECO:0000256" key="2">
    <source>
        <dbReference type="SAM" id="SignalP"/>
    </source>
</evidence>
<dbReference type="InterPro" id="IPR007410">
    <property type="entry name" value="LpqE-like"/>
</dbReference>
<dbReference type="RefSeq" id="WP_162125270.1">
    <property type="nucleotide sequence ID" value="NZ_PDWK01000073.1"/>
</dbReference>
<dbReference type="SUPFAM" id="SSF110087">
    <property type="entry name" value="DR1885-like metal-binding protein"/>
    <property type="match status" value="1"/>
</dbReference>
<dbReference type="OrthoDB" id="9796962at2"/>
<proteinExistence type="predicted"/>
<dbReference type="PANTHER" id="PTHR36302">
    <property type="entry name" value="BLR7088 PROTEIN"/>
    <property type="match status" value="1"/>
</dbReference>
<dbReference type="EMBL" id="PDWK01000073">
    <property type="protein sequence ID" value="KAF1686562.1"/>
    <property type="molecule type" value="Genomic_DNA"/>
</dbReference>
<reference evidence="3" key="1">
    <citation type="submission" date="2017-10" db="EMBL/GenBank/DDBJ databases">
        <title>Whole genome sequencing of members of genus Pseudoxanthomonas.</title>
        <authorList>
            <person name="Kumar S."/>
            <person name="Bansal K."/>
            <person name="Kaur A."/>
            <person name="Patil P."/>
            <person name="Sharma S."/>
            <person name="Patil P.B."/>
        </authorList>
    </citation>
    <scope>NUCLEOTIDE SEQUENCE</scope>
    <source>
        <strain evidence="3">DSM 22914</strain>
    </source>
</reference>
<comment type="caution">
    <text evidence="3">The sequence shown here is derived from an EMBL/GenBank/DDBJ whole genome shotgun (WGS) entry which is preliminary data.</text>
</comment>
<evidence type="ECO:0008006" key="5">
    <source>
        <dbReference type="Google" id="ProtNLM"/>
    </source>
</evidence>
<evidence type="ECO:0000256" key="1">
    <source>
        <dbReference type="SAM" id="MobiDB-lite"/>
    </source>
</evidence>
<feature type="region of interest" description="Disordered" evidence="1">
    <location>
        <begin position="148"/>
        <end position="169"/>
    </location>
</feature>
<dbReference type="InterPro" id="IPR058248">
    <property type="entry name" value="Lxx211020-like"/>
</dbReference>
<sequence>MDIRNLLPAALLALAASVPASVRAATPGDGKPAGACVRMEQGWIRLPPAPRPMLAGFGRIANGCGRAQAVVAARSPVFAEVSIHETTVVDGVSRMRELEKLALPAGGEAVLQPGGLHLMLMQPRGAVAAGQRVPLVLGLEDGAEGAAELGVGAGAPGGRDGHQDHHHGH</sequence>
<organism evidence="3 4">
    <name type="scientific">Pseudoxanthomonas taiwanensis</name>
    <dbReference type="NCBI Taxonomy" id="176598"/>
    <lineage>
        <taxon>Bacteria</taxon>
        <taxon>Pseudomonadati</taxon>
        <taxon>Pseudomonadota</taxon>
        <taxon>Gammaproteobacteria</taxon>
        <taxon>Lysobacterales</taxon>
        <taxon>Lysobacteraceae</taxon>
        <taxon>Pseudoxanthomonas</taxon>
    </lineage>
</organism>
<dbReference type="InterPro" id="IPR036182">
    <property type="entry name" value="PCuAC_sf"/>
</dbReference>
<dbReference type="Pfam" id="PF04314">
    <property type="entry name" value="PCuAC"/>
    <property type="match status" value="1"/>
</dbReference>
<accession>A0A921NTX4</accession>